<dbReference type="InterPro" id="IPR011701">
    <property type="entry name" value="MFS"/>
</dbReference>
<dbReference type="GO" id="GO:0022857">
    <property type="term" value="F:transmembrane transporter activity"/>
    <property type="evidence" value="ECO:0007669"/>
    <property type="project" value="InterPro"/>
</dbReference>
<evidence type="ECO:0000256" key="1">
    <source>
        <dbReference type="ARBA" id="ARBA00004651"/>
    </source>
</evidence>
<reference evidence="9" key="1">
    <citation type="submission" date="2021-01" db="EMBL/GenBank/DDBJ databases">
        <authorList>
            <person name="Corre E."/>
            <person name="Pelletier E."/>
            <person name="Niang G."/>
            <person name="Scheremetjew M."/>
            <person name="Finn R."/>
            <person name="Kale V."/>
            <person name="Holt S."/>
            <person name="Cochrane G."/>
            <person name="Meng A."/>
            <person name="Brown T."/>
            <person name="Cohen L."/>
        </authorList>
    </citation>
    <scope>NUCLEOTIDE SEQUENCE</scope>
    <source>
        <strain evidence="9">GSBS06</strain>
    </source>
</reference>
<gene>
    <name evidence="8" type="ORF">ASTO00021_LOCUS14984</name>
    <name evidence="9" type="ORF">ASTO00021_LOCUS14985</name>
</gene>
<keyword evidence="4 7" id="KW-0812">Transmembrane</keyword>
<dbReference type="PANTHER" id="PTHR23517">
    <property type="entry name" value="RESISTANCE PROTEIN MDTM, PUTATIVE-RELATED-RELATED"/>
    <property type="match status" value="1"/>
</dbReference>
<feature type="transmembrane region" description="Helical" evidence="7">
    <location>
        <begin position="105"/>
        <end position="125"/>
    </location>
</feature>
<evidence type="ECO:0000256" key="2">
    <source>
        <dbReference type="ARBA" id="ARBA00022448"/>
    </source>
</evidence>
<evidence type="ECO:0000313" key="8">
    <source>
        <dbReference type="EMBL" id="CAE0444946.1"/>
    </source>
</evidence>
<keyword evidence="6 7" id="KW-0472">Membrane</keyword>
<evidence type="ECO:0000256" key="3">
    <source>
        <dbReference type="ARBA" id="ARBA00022475"/>
    </source>
</evidence>
<dbReference type="AlphaFoldDB" id="A0A6S8F4E4"/>
<sequence length="343" mass="38121">MLIGMKRNTTSSNKTFAFGMFYTIMNIGALCCGPIIDGFTLISPISANRFIFALGGFLSSLGGWIAVSYLEEESTSKSKRSDMENGTGKEKDNKNLRNTYMEPSFIRFMVFSLLLTNVRSIFRHLDATLPKYLIRKHGPGVAKGSIYSINPLVIILGVPAVTALTSRIDSYSIILCGSYISALSPCVFAILDNLFGAGLFVFILSIGETLWSPRFLDYQVSVSPEGREAVFMAFASAPLFLSKLPVGWFSGYLLDHYCPDPLKSCETKCMVWIFENTCKNTTDTDMLCKRTCNLCDTESDAFCVDSLCHYCDSSNLWLWVALTTVISPILMQTFRKQLAEPKS</sequence>
<proteinExistence type="predicted"/>
<evidence type="ECO:0000256" key="7">
    <source>
        <dbReference type="SAM" id="Phobius"/>
    </source>
</evidence>
<evidence type="ECO:0000313" key="9">
    <source>
        <dbReference type="EMBL" id="CAE0444947.1"/>
    </source>
</evidence>
<feature type="transmembrane region" description="Helical" evidence="7">
    <location>
        <begin position="50"/>
        <end position="70"/>
    </location>
</feature>
<dbReference type="InterPro" id="IPR036259">
    <property type="entry name" value="MFS_trans_sf"/>
</dbReference>
<organism evidence="9">
    <name type="scientific">Aplanochytrium stocchinoi</name>
    <dbReference type="NCBI Taxonomy" id="215587"/>
    <lineage>
        <taxon>Eukaryota</taxon>
        <taxon>Sar</taxon>
        <taxon>Stramenopiles</taxon>
        <taxon>Bigyra</taxon>
        <taxon>Labyrinthulomycetes</taxon>
        <taxon>Thraustochytrida</taxon>
        <taxon>Thraustochytriidae</taxon>
        <taxon>Aplanochytrium</taxon>
    </lineage>
</organism>
<evidence type="ECO:0008006" key="10">
    <source>
        <dbReference type="Google" id="ProtNLM"/>
    </source>
</evidence>
<keyword evidence="3" id="KW-1003">Cell membrane</keyword>
<feature type="transmembrane region" description="Helical" evidence="7">
    <location>
        <begin position="171"/>
        <end position="191"/>
    </location>
</feature>
<comment type="subcellular location">
    <subcellularLocation>
        <location evidence="1">Cell membrane</location>
        <topology evidence="1">Multi-pass membrane protein</topology>
    </subcellularLocation>
</comment>
<keyword evidence="2" id="KW-0813">Transport</keyword>
<accession>A0A6S8F4E4</accession>
<name>A0A6S8F4E4_9STRA</name>
<dbReference type="EMBL" id="HBIN01019654">
    <property type="protein sequence ID" value="CAE0444946.1"/>
    <property type="molecule type" value="Transcribed_RNA"/>
</dbReference>
<dbReference type="EMBL" id="HBIN01019655">
    <property type="protein sequence ID" value="CAE0444947.1"/>
    <property type="molecule type" value="Transcribed_RNA"/>
</dbReference>
<feature type="transmembrane region" description="Helical" evidence="7">
    <location>
        <begin position="21"/>
        <end position="44"/>
    </location>
</feature>
<dbReference type="Pfam" id="PF07690">
    <property type="entry name" value="MFS_1"/>
    <property type="match status" value="1"/>
</dbReference>
<dbReference type="SUPFAM" id="SSF103473">
    <property type="entry name" value="MFS general substrate transporter"/>
    <property type="match status" value="1"/>
</dbReference>
<dbReference type="Gene3D" id="1.20.1250.20">
    <property type="entry name" value="MFS general substrate transporter like domains"/>
    <property type="match status" value="1"/>
</dbReference>
<feature type="transmembrane region" description="Helical" evidence="7">
    <location>
        <begin position="145"/>
        <end position="164"/>
    </location>
</feature>
<dbReference type="InterPro" id="IPR050171">
    <property type="entry name" value="MFS_Transporters"/>
</dbReference>
<dbReference type="GO" id="GO:0005886">
    <property type="term" value="C:plasma membrane"/>
    <property type="evidence" value="ECO:0007669"/>
    <property type="project" value="UniProtKB-SubCell"/>
</dbReference>
<keyword evidence="5 7" id="KW-1133">Transmembrane helix</keyword>
<evidence type="ECO:0000256" key="6">
    <source>
        <dbReference type="ARBA" id="ARBA00023136"/>
    </source>
</evidence>
<dbReference type="PANTHER" id="PTHR23517:SF3">
    <property type="entry name" value="INTEGRAL MEMBRANE TRANSPORT PROTEIN"/>
    <property type="match status" value="1"/>
</dbReference>
<evidence type="ECO:0000256" key="4">
    <source>
        <dbReference type="ARBA" id="ARBA00022692"/>
    </source>
</evidence>
<protein>
    <recommendedName>
        <fullName evidence="10">Major facilitator superfamily (MFS) profile domain-containing protein</fullName>
    </recommendedName>
</protein>
<evidence type="ECO:0000256" key="5">
    <source>
        <dbReference type="ARBA" id="ARBA00022989"/>
    </source>
</evidence>